<dbReference type="PANTHER" id="PTHR42831">
    <property type="entry name" value="FE-S PROTEIN MATURATION AUXILIARY FACTOR YITW"/>
    <property type="match status" value="1"/>
</dbReference>
<name>A0A1L8QMR9_9ENTE</name>
<dbReference type="InterPro" id="IPR034904">
    <property type="entry name" value="FSCA_dom_sf"/>
</dbReference>
<comment type="caution">
    <text evidence="2">The sequence shown here is derived from an EMBL/GenBank/DDBJ whole genome shotgun (WGS) entry which is preliminary data.</text>
</comment>
<dbReference type="Gene3D" id="3.30.300.130">
    <property type="entry name" value="Fe-S cluster assembly (FSCA)"/>
    <property type="match status" value="1"/>
</dbReference>
<evidence type="ECO:0000313" key="3">
    <source>
        <dbReference type="Proteomes" id="UP000182149"/>
    </source>
</evidence>
<dbReference type="OrthoDB" id="9805360at2"/>
<reference evidence="2 3" key="1">
    <citation type="submission" date="2014-12" db="EMBL/GenBank/DDBJ databases">
        <title>Draft genome sequences of 29 type strains of Enterococci.</title>
        <authorList>
            <person name="Zhong Z."/>
            <person name="Sun Z."/>
            <person name="Liu W."/>
            <person name="Zhang W."/>
            <person name="Zhang H."/>
        </authorList>
    </citation>
    <scope>NUCLEOTIDE SEQUENCE [LARGE SCALE GENOMIC DNA]</scope>
    <source>
        <strain evidence="2 3">DSM 17690</strain>
    </source>
</reference>
<proteinExistence type="predicted"/>
<dbReference type="SUPFAM" id="SSF117916">
    <property type="entry name" value="Fe-S cluster assembly (FSCA) domain-like"/>
    <property type="match status" value="1"/>
</dbReference>
<accession>A0A1L8QMR9</accession>
<organism evidence="2 3">
    <name type="scientific">Enterococcus aquimarinus</name>
    <dbReference type="NCBI Taxonomy" id="328396"/>
    <lineage>
        <taxon>Bacteria</taxon>
        <taxon>Bacillati</taxon>
        <taxon>Bacillota</taxon>
        <taxon>Bacilli</taxon>
        <taxon>Lactobacillales</taxon>
        <taxon>Enterococcaceae</taxon>
        <taxon>Enterococcus</taxon>
    </lineage>
</organism>
<keyword evidence="3" id="KW-1185">Reference proteome</keyword>
<evidence type="ECO:0000259" key="1">
    <source>
        <dbReference type="Pfam" id="PF01883"/>
    </source>
</evidence>
<sequence length="113" mass="12743">MRDDIKLNERAAILSEQLIEKLQTVSDHEIGLDIYNLGFIYEIDLDEKGHCRIVITLTGIGCDCVESIPSDIKTALLTIEEIQSVDVQIVWSPAWKMTRISRYGRIALGVNPN</sequence>
<dbReference type="AlphaFoldDB" id="A0A1L8QMR9"/>
<feature type="domain" description="MIP18 family-like" evidence="1">
    <location>
        <begin position="16"/>
        <end position="88"/>
    </location>
</feature>
<dbReference type="STRING" id="328396.RU93_GL001595"/>
<dbReference type="RefSeq" id="WP_071875821.1">
    <property type="nucleotide sequence ID" value="NZ_JBHSHF010000002.1"/>
</dbReference>
<dbReference type="InterPro" id="IPR002744">
    <property type="entry name" value="MIP18-like"/>
</dbReference>
<dbReference type="Proteomes" id="UP000182149">
    <property type="component" value="Unassembled WGS sequence"/>
</dbReference>
<dbReference type="Pfam" id="PF01883">
    <property type="entry name" value="FeS_assembly_P"/>
    <property type="match status" value="1"/>
</dbReference>
<dbReference type="InterPro" id="IPR052339">
    <property type="entry name" value="Fe-S_Maturation_MIP18"/>
</dbReference>
<gene>
    <name evidence="2" type="ORF">RU93_GL001595</name>
</gene>
<protein>
    <recommendedName>
        <fullName evidence="1">MIP18 family-like domain-containing protein</fullName>
    </recommendedName>
</protein>
<evidence type="ECO:0000313" key="2">
    <source>
        <dbReference type="EMBL" id="OJG08808.1"/>
    </source>
</evidence>
<dbReference type="PANTHER" id="PTHR42831:SF1">
    <property type="entry name" value="FE-S PROTEIN MATURATION AUXILIARY FACTOR YITW"/>
    <property type="match status" value="1"/>
</dbReference>
<dbReference type="EMBL" id="JXKD01000033">
    <property type="protein sequence ID" value="OJG08808.1"/>
    <property type="molecule type" value="Genomic_DNA"/>
</dbReference>